<gene>
    <name evidence="1" type="ORF">CR194_09720</name>
</gene>
<dbReference type="OrthoDB" id="9781752at2"/>
<protein>
    <recommendedName>
        <fullName evidence="3">ATPase</fullName>
    </recommendedName>
</protein>
<dbReference type="Gene3D" id="3.40.50.300">
    <property type="entry name" value="P-loop containing nucleotide triphosphate hydrolases"/>
    <property type="match status" value="1"/>
</dbReference>
<dbReference type="Proteomes" id="UP000248214">
    <property type="component" value="Unassembled WGS sequence"/>
</dbReference>
<dbReference type="InterPro" id="IPR027417">
    <property type="entry name" value="P-loop_NTPase"/>
</dbReference>
<dbReference type="EMBL" id="PDOD01000002">
    <property type="protein sequence ID" value="PYZ93442.1"/>
    <property type="molecule type" value="Genomic_DNA"/>
</dbReference>
<accession>A0A323TDH3</accession>
<organism evidence="1 2">
    <name type="scientific">Salipaludibacillus keqinensis</name>
    <dbReference type="NCBI Taxonomy" id="2045207"/>
    <lineage>
        <taxon>Bacteria</taxon>
        <taxon>Bacillati</taxon>
        <taxon>Bacillota</taxon>
        <taxon>Bacilli</taxon>
        <taxon>Bacillales</taxon>
        <taxon>Bacillaceae</taxon>
    </lineage>
</organism>
<dbReference type="AlphaFoldDB" id="A0A323TDH3"/>
<dbReference type="SUPFAM" id="SSF52540">
    <property type="entry name" value="P-loop containing nucleoside triphosphate hydrolases"/>
    <property type="match status" value="1"/>
</dbReference>
<dbReference type="RefSeq" id="WP_110609474.1">
    <property type="nucleotide sequence ID" value="NZ_PDOD01000002.1"/>
</dbReference>
<evidence type="ECO:0000313" key="2">
    <source>
        <dbReference type="Proteomes" id="UP000248214"/>
    </source>
</evidence>
<evidence type="ECO:0000313" key="1">
    <source>
        <dbReference type="EMBL" id="PYZ93442.1"/>
    </source>
</evidence>
<evidence type="ECO:0008006" key="3">
    <source>
        <dbReference type="Google" id="ProtNLM"/>
    </source>
</evidence>
<proteinExistence type="predicted"/>
<name>A0A323TDH3_9BACI</name>
<sequence length="350" mass="40170">MSGKALHYFAGDHTAKGFYQLYESNFSQLNHAVSLKSKLKSTKSIIMQQIADDWLSKGDDVEFIHSSSFLDGLDGVINSNLQRGVYDGDLVHAGFEGEVKTYHIDHECFQQDLEINPNQEKMYEYFQKAQDSFEKGLDIHDGLEEIYINQMNFDQANQVTNRLITEIFQHTKYQQRQQSTKHRFFGASTAKGVIDFIPNLTDGLNKRYLIKGRAGTGKSTLLKKVAREAENKGYDVEVYHCGFDPESIDMVVIRQLSTCLFDSTDPHEYFPEQDGDVIVDLYRETVAPGTDEKFAKAIEILTNHYKGYMKIGAGYLFEANKIHLDWEERYTTCLDDKKIAEFIDKFHHSS</sequence>
<reference evidence="1 2" key="1">
    <citation type="submission" date="2017-10" db="EMBL/GenBank/DDBJ databases">
        <title>Bacillus sp. nov., a halophilic bacterium isolated from a Keqin Lake.</title>
        <authorList>
            <person name="Wang H."/>
        </authorList>
    </citation>
    <scope>NUCLEOTIDE SEQUENCE [LARGE SCALE GENOMIC DNA]</scope>
    <source>
        <strain evidence="1 2">KQ-12</strain>
    </source>
</reference>
<comment type="caution">
    <text evidence="1">The sequence shown here is derived from an EMBL/GenBank/DDBJ whole genome shotgun (WGS) entry which is preliminary data.</text>
</comment>
<keyword evidence="2" id="KW-1185">Reference proteome</keyword>